<organism evidence="1">
    <name type="scientific">marine sediment metagenome</name>
    <dbReference type="NCBI Taxonomy" id="412755"/>
    <lineage>
        <taxon>unclassified sequences</taxon>
        <taxon>metagenomes</taxon>
        <taxon>ecological metagenomes</taxon>
    </lineage>
</organism>
<dbReference type="EMBL" id="BARS01051603">
    <property type="protein sequence ID" value="GAG46974.1"/>
    <property type="molecule type" value="Genomic_DNA"/>
</dbReference>
<sequence length="72" mass="7886">SVDNSKTPKNEYHYGQTKRVYVSRTFGGNCHYSDVDGDIDAGPTAGKESGKGGNLSVKYETVGFCVHSLWLR</sequence>
<evidence type="ECO:0000313" key="1">
    <source>
        <dbReference type="EMBL" id="GAG46974.1"/>
    </source>
</evidence>
<gene>
    <name evidence="1" type="ORF">S01H1_76828</name>
</gene>
<accession>X0XUN1</accession>
<dbReference type="AlphaFoldDB" id="X0XUN1"/>
<name>X0XUN1_9ZZZZ</name>
<feature type="non-terminal residue" evidence="1">
    <location>
        <position position="1"/>
    </location>
</feature>
<comment type="caution">
    <text evidence="1">The sequence shown here is derived from an EMBL/GenBank/DDBJ whole genome shotgun (WGS) entry which is preliminary data.</text>
</comment>
<reference evidence="1" key="1">
    <citation type="journal article" date="2014" name="Front. Microbiol.">
        <title>High frequency of phylogenetically diverse reductive dehalogenase-homologous genes in deep subseafloor sedimentary metagenomes.</title>
        <authorList>
            <person name="Kawai M."/>
            <person name="Futagami T."/>
            <person name="Toyoda A."/>
            <person name="Takaki Y."/>
            <person name="Nishi S."/>
            <person name="Hori S."/>
            <person name="Arai W."/>
            <person name="Tsubouchi T."/>
            <person name="Morono Y."/>
            <person name="Uchiyama I."/>
            <person name="Ito T."/>
            <person name="Fujiyama A."/>
            <person name="Inagaki F."/>
            <person name="Takami H."/>
        </authorList>
    </citation>
    <scope>NUCLEOTIDE SEQUENCE</scope>
    <source>
        <strain evidence="1">Expedition CK06-06</strain>
    </source>
</reference>
<protein>
    <submittedName>
        <fullName evidence="1">Uncharacterized protein</fullName>
    </submittedName>
</protein>
<proteinExistence type="predicted"/>